<dbReference type="Proteomes" id="UP000693970">
    <property type="component" value="Unassembled WGS sequence"/>
</dbReference>
<dbReference type="PROSITE" id="PS51257">
    <property type="entry name" value="PROKAR_LIPOPROTEIN"/>
    <property type="match status" value="1"/>
</dbReference>
<evidence type="ECO:0000256" key="2">
    <source>
        <dbReference type="SAM" id="SignalP"/>
    </source>
</evidence>
<feature type="chain" id="PRO_5039946177" evidence="2">
    <location>
        <begin position="32"/>
        <end position="307"/>
    </location>
</feature>
<accession>A0A9K3PY14</accession>
<reference evidence="3" key="1">
    <citation type="journal article" date="2021" name="Sci. Rep.">
        <title>Diploid genomic architecture of Nitzschia inconspicua, an elite biomass production diatom.</title>
        <authorList>
            <person name="Oliver A."/>
            <person name="Podell S."/>
            <person name="Pinowska A."/>
            <person name="Traller J.C."/>
            <person name="Smith S.R."/>
            <person name="McClure R."/>
            <person name="Beliaev A."/>
            <person name="Bohutskyi P."/>
            <person name="Hill E.A."/>
            <person name="Rabines A."/>
            <person name="Zheng H."/>
            <person name="Allen L.Z."/>
            <person name="Kuo A."/>
            <person name="Grigoriev I.V."/>
            <person name="Allen A.E."/>
            <person name="Hazlebeck D."/>
            <person name="Allen E.E."/>
        </authorList>
    </citation>
    <scope>NUCLEOTIDE SEQUENCE</scope>
    <source>
        <strain evidence="3">Hildebrandi</strain>
    </source>
</reference>
<feature type="compositionally biased region" description="Polar residues" evidence="1">
    <location>
        <begin position="42"/>
        <end position="63"/>
    </location>
</feature>
<proteinExistence type="predicted"/>
<keyword evidence="2" id="KW-0732">Signal</keyword>
<keyword evidence="4" id="KW-1185">Reference proteome</keyword>
<dbReference type="AlphaFoldDB" id="A0A9K3PY14"/>
<organism evidence="3 4">
    <name type="scientific">Nitzschia inconspicua</name>
    <dbReference type="NCBI Taxonomy" id="303405"/>
    <lineage>
        <taxon>Eukaryota</taxon>
        <taxon>Sar</taxon>
        <taxon>Stramenopiles</taxon>
        <taxon>Ochrophyta</taxon>
        <taxon>Bacillariophyta</taxon>
        <taxon>Bacillariophyceae</taxon>
        <taxon>Bacillariophycidae</taxon>
        <taxon>Bacillariales</taxon>
        <taxon>Bacillariaceae</taxon>
        <taxon>Nitzschia</taxon>
    </lineage>
</organism>
<gene>
    <name evidence="3" type="ORF">IV203_037234</name>
</gene>
<name>A0A9K3PY14_9STRA</name>
<protein>
    <submittedName>
        <fullName evidence="3">Uncharacterized protein</fullName>
    </submittedName>
</protein>
<feature type="region of interest" description="Disordered" evidence="1">
    <location>
        <begin position="35"/>
        <end position="63"/>
    </location>
</feature>
<evidence type="ECO:0000313" key="3">
    <source>
        <dbReference type="EMBL" id="KAG7364032.1"/>
    </source>
</evidence>
<feature type="signal peptide" evidence="2">
    <location>
        <begin position="1"/>
        <end position="31"/>
    </location>
</feature>
<dbReference type="EMBL" id="JAGRRH010000009">
    <property type="protein sequence ID" value="KAG7364032.1"/>
    <property type="molecule type" value="Genomic_DNA"/>
</dbReference>
<evidence type="ECO:0000256" key="1">
    <source>
        <dbReference type="SAM" id="MobiDB-lite"/>
    </source>
</evidence>
<evidence type="ECO:0000313" key="4">
    <source>
        <dbReference type="Proteomes" id="UP000693970"/>
    </source>
</evidence>
<comment type="caution">
    <text evidence="3">The sequence shown here is derived from an EMBL/GenBank/DDBJ whole genome shotgun (WGS) entry which is preliminary data.</text>
</comment>
<dbReference type="OrthoDB" id="188293at2759"/>
<reference evidence="3" key="2">
    <citation type="submission" date="2021-04" db="EMBL/GenBank/DDBJ databases">
        <authorList>
            <person name="Podell S."/>
        </authorList>
    </citation>
    <scope>NUCLEOTIDE SEQUENCE</scope>
    <source>
        <strain evidence="3">Hildebrandi</strain>
    </source>
</reference>
<sequence>MRVTTTRTTAAVFWIYCSLVVACLVTPFVSGQDVSDPPASAPSLQPISVDSTNSPGAAETTSTGPTIAGWQGCIDPNGGFPQLVTIGEPTTVCLVLSSSPDWGTSMNYLRLNFQPIADDYSRFHVPNSFQQLIMSEDNALSTSFPGNITVHVSSQTALSFQKRYFDGFEKVFPYLTAIINVEGGTVTGITWDDACLFCSANDCEPNTFDFAGNLATKDEARQPVGGCGVLTDNCRSQVTTGDEQADGCDLLLYVVWTGTDSRGRDFRSSAYRFSAFPAQKWTNRISQVLPDFVPQSTGDLQELNPIN</sequence>